<dbReference type="AlphaFoldDB" id="A0A034WGT0"/>
<organism evidence="3">
    <name type="scientific">Bactrocera dorsalis</name>
    <name type="common">Oriental fruit fly</name>
    <name type="synonym">Dacus dorsalis</name>
    <dbReference type="NCBI Taxonomy" id="27457"/>
    <lineage>
        <taxon>Eukaryota</taxon>
        <taxon>Metazoa</taxon>
        <taxon>Ecdysozoa</taxon>
        <taxon>Arthropoda</taxon>
        <taxon>Hexapoda</taxon>
        <taxon>Insecta</taxon>
        <taxon>Pterygota</taxon>
        <taxon>Neoptera</taxon>
        <taxon>Endopterygota</taxon>
        <taxon>Diptera</taxon>
        <taxon>Brachycera</taxon>
        <taxon>Muscomorpha</taxon>
        <taxon>Tephritoidea</taxon>
        <taxon>Tephritidae</taxon>
        <taxon>Bactrocera</taxon>
        <taxon>Bactrocera</taxon>
    </lineage>
</organism>
<name>A0A034WGT0_BACDO</name>
<feature type="compositionally biased region" description="Basic and acidic residues" evidence="2">
    <location>
        <begin position="160"/>
        <end position="172"/>
    </location>
</feature>
<feature type="region of interest" description="Disordered" evidence="2">
    <location>
        <begin position="153"/>
        <end position="176"/>
    </location>
</feature>
<dbReference type="EMBL" id="GAKP01005048">
    <property type="protein sequence ID" value="JAC53904.1"/>
    <property type="molecule type" value="Transcribed_RNA"/>
</dbReference>
<proteinExistence type="predicted"/>
<dbReference type="RefSeq" id="XP_011202627.2">
    <property type="nucleotide sequence ID" value="XM_011204325.3"/>
</dbReference>
<evidence type="ECO:0000256" key="2">
    <source>
        <dbReference type="SAM" id="MobiDB-lite"/>
    </source>
</evidence>
<dbReference type="OrthoDB" id="6119141at2759"/>
<feature type="region of interest" description="Disordered" evidence="2">
    <location>
        <begin position="1"/>
        <end position="27"/>
    </location>
</feature>
<accession>A0A034WGT0</accession>
<keyword evidence="1" id="KW-0175">Coiled coil</keyword>
<protein>
    <submittedName>
        <fullName evidence="3">Uncharacterized protein</fullName>
    </submittedName>
</protein>
<reference evidence="3" key="1">
    <citation type="journal article" date="2014" name="BMC Genomics">
        <title>Characterizing the developmental transcriptome of the oriental fruit fly, Bactrocera dorsalis (Diptera: Tephritidae) through comparative genomic analysis with Drosophila melanogaster utilizing modENCODE datasets.</title>
        <authorList>
            <person name="Geib S.M."/>
            <person name="Calla B."/>
            <person name="Hall B."/>
            <person name="Hou S."/>
            <person name="Manoukis N.C."/>
        </authorList>
    </citation>
    <scope>NUCLEOTIDE SEQUENCE</scope>
    <source>
        <strain evidence="3">Punador</strain>
    </source>
</reference>
<feature type="region of interest" description="Disordered" evidence="2">
    <location>
        <begin position="90"/>
        <end position="109"/>
    </location>
</feature>
<dbReference type="KEGG" id="bdr:105225726"/>
<sequence>MPIMEDSGIDSEDKQSNSYEDSTVPILQKATTPTNTMIEAYDVAAVSHMADLEVVFRGSSGTTLGSSANAVVPEANTNKTIATKTVTSAALTAGESEDESTTTSNQPAPNTCRILQRKLELKVERARRNFSQHQQQQEQIRKSQSANLIPISRLPIPGDSEQKPLVDYKSDSSDEPEEISFFPAKLKNAQRQRKTELSDTFSIQEMTIESDLDSDDSGSQNLELLPPLRKTNFLESLKICFGCGNRRS</sequence>
<evidence type="ECO:0000313" key="3">
    <source>
        <dbReference type="EMBL" id="JAC53904.1"/>
    </source>
</evidence>
<feature type="coiled-coil region" evidence="1">
    <location>
        <begin position="116"/>
        <end position="143"/>
    </location>
</feature>
<dbReference type="GeneID" id="105225726"/>
<evidence type="ECO:0000256" key="1">
    <source>
        <dbReference type="SAM" id="Coils"/>
    </source>
</evidence>